<dbReference type="AlphaFoldDB" id="A0A366H9C7"/>
<sequence>MKTIALRTSSSWIARLACVIALTGFAIPAFSADPANKLCPIMTDDEVDAEYIVQSGGVPVGLCCGKCDKLWKKNEKYYIKAGLELGLLPQFKGKEAELGLDKVELLPQRFCPINDKNIVTPDSPSVEYKGVKVYFYNEAALKKWEAAPDAAAEKAIKAGLLPQLAGK</sequence>
<evidence type="ECO:0000256" key="1">
    <source>
        <dbReference type="SAM" id="SignalP"/>
    </source>
</evidence>
<evidence type="ECO:0008006" key="4">
    <source>
        <dbReference type="Google" id="ProtNLM"/>
    </source>
</evidence>
<dbReference type="EMBL" id="QNRR01000012">
    <property type="protein sequence ID" value="RBP38023.1"/>
    <property type="molecule type" value="Genomic_DNA"/>
</dbReference>
<keyword evidence="1" id="KW-0732">Signal</keyword>
<evidence type="ECO:0000313" key="3">
    <source>
        <dbReference type="Proteomes" id="UP000253426"/>
    </source>
</evidence>
<name>A0A366H9C7_9BACT</name>
<dbReference type="RefSeq" id="WP_113961160.1">
    <property type="nucleotide sequence ID" value="NZ_QNRR01000012.1"/>
</dbReference>
<evidence type="ECO:0000313" key="2">
    <source>
        <dbReference type="EMBL" id="RBP38023.1"/>
    </source>
</evidence>
<feature type="signal peptide" evidence="1">
    <location>
        <begin position="1"/>
        <end position="31"/>
    </location>
</feature>
<gene>
    <name evidence="2" type="ORF">DES53_11221</name>
</gene>
<proteinExistence type="predicted"/>
<reference evidence="2 3" key="1">
    <citation type="submission" date="2018-06" db="EMBL/GenBank/DDBJ databases">
        <title>Genomic Encyclopedia of Type Strains, Phase IV (KMG-IV): sequencing the most valuable type-strain genomes for metagenomic binning, comparative biology and taxonomic classification.</title>
        <authorList>
            <person name="Goeker M."/>
        </authorList>
    </citation>
    <scope>NUCLEOTIDE SEQUENCE [LARGE SCALE GENOMIC DNA]</scope>
    <source>
        <strain evidence="2 3">DSM 25532</strain>
    </source>
</reference>
<dbReference type="Proteomes" id="UP000253426">
    <property type="component" value="Unassembled WGS sequence"/>
</dbReference>
<dbReference type="OrthoDB" id="9815497at2"/>
<keyword evidence="3" id="KW-1185">Reference proteome</keyword>
<feature type="chain" id="PRO_5017057251" description="YHS domain-containing protein" evidence="1">
    <location>
        <begin position="32"/>
        <end position="167"/>
    </location>
</feature>
<comment type="caution">
    <text evidence="2">The sequence shown here is derived from an EMBL/GenBank/DDBJ whole genome shotgun (WGS) entry which is preliminary data.</text>
</comment>
<organism evidence="2 3">
    <name type="scientific">Roseimicrobium gellanilyticum</name>
    <dbReference type="NCBI Taxonomy" id="748857"/>
    <lineage>
        <taxon>Bacteria</taxon>
        <taxon>Pseudomonadati</taxon>
        <taxon>Verrucomicrobiota</taxon>
        <taxon>Verrucomicrobiia</taxon>
        <taxon>Verrucomicrobiales</taxon>
        <taxon>Verrucomicrobiaceae</taxon>
        <taxon>Roseimicrobium</taxon>
    </lineage>
</organism>
<protein>
    <recommendedName>
        <fullName evidence="4">YHS domain-containing protein</fullName>
    </recommendedName>
</protein>
<accession>A0A366H9C7</accession>